<protein>
    <submittedName>
        <fullName evidence="5">Helix-turn-helix domain-containing GNAT family N-acetyltransferase</fullName>
    </submittedName>
</protein>
<dbReference type="CDD" id="cd04301">
    <property type="entry name" value="NAT_SF"/>
    <property type="match status" value="1"/>
</dbReference>
<evidence type="ECO:0000259" key="3">
    <source>
        <dbReference type="PROSITE" id="PS50995"/>
    </source>
</evidence>
<reference evidence="5 6" key="1">
    <citation type="journal article" date="2019" name="Int. J. Syst. Evol. Microbiol.">
        <title>The Global Catalogue of Microorganisms (GCM) 10K type strain sequencing project: providing services to taxonomists for standard genome sequencing and annotation.</title>
        <authorList>
            <consortium name="The Broad Institute Genomics Platform"/>
            <consortium name="The Broad Institute Genome Sequencing Center for Infectious Disease"/>
            <person name="Wu L."/>
            <person name="Ma J."/>
        </authorList>
    </citation>
    <scope>NUCLEOTIDE SEQUENCE [LARGE SCALE GENOMIC DNA]</scope>
    <source>
        <strain evidence="5 6">JCM 16021</strain>
    </source>
</reference>
<dbReference type="Gene3D" id="1.10.10.10">
    <property type="entry name" value="Winged helix-like DNA-binding domain superfamily/Winged helix DNA-binding domain"/>
    <property type="match status" value="1"/>
</dbReference>
<feature type="domain" description="HTH marR-type" evidence="3">
    <location>
        <begin position="1"/>
        <end position="145"/>
    </location>
</feature>
<dbReference type="EMBL" id="BAAAQQ010000004">
    <property type="protein sequence ID" value="GAA2119881.1"/>
    <property type="molecule type" value="Genomic_DNA"/>
</dbReference>
<comment type="caution">
    <text evidence="5">The sequence shown here is derived from an EMBL/GenBank/DDBJ whole genome shotgun (WGS) entry which is preliminary data.</text>
</comment>
<feature type="domain" description="N-acetyltransferase" evidence="4">
    <location>
        <begin position="146"/>
        <end position="301"/>
    </location>
</feature>
<dbReference type="Pfam" id="PF00583">
    <property type="entry name" value="Acetyltransf_1"/>
    <property type="match status" value="1"/>
</dbReference>
<dbReference type="RefSeq" id="WP_344302850.1">
    <property type="nucleotide sequence ID" value="NZ_BAAAQQ010000004.1"/>
</dbReference>
<dbReference type="InterPro" id="IPR036390">
    <property type="entry name" value="WH_DNA-bd_sf"/>
</dbReference>
<dbReference type="SUPFAM" id="SSF46785">
    <property type="entry name" value="Winged helix' DNA-binding domain"/>
    <property type="match status" value="1"/>
</dbReference>
<dbReference type="PANTHER" id="PTHR43877">
    <property type="entry name" value="AMINOALKYLPHOSPHONATE N-ACETYLTRANSFERASE-RELATED-RELATED"/>
    <property type="match status" value="1"/>
</dbReference>
<dbReference type="PANTHER" id="PTHR43877:SF2">
    <property type="entry name" value="AMINOALKYLPHOSPHONATE N-ACETYLTRANSFERASE-RELATED"/>
    <property type="match status" value="1"/>
</dbReference>
<dbReference type="InterPro" id="IPR050832">
    <property type="entry name" value="Bact_Acetyltransf"/>
</dbReference>
<dbReference type="Pfam" id="PF12802">
    <property type="entry name" value="MarR_2"/>
    <property type="match status" value="1"/>
</dbReference>
<gene>
    <name evidence="5" type="ORF">GCM10009843_12900</name>
</gene>
<dbReference type="InterPro" id="IPR016181">
    <property type="entry name" value="Acyl_CoA_acyltransferase"/>
</dbReference>
<dbReference type="Gene3D" id="3.40.630.30">
    <property type="match status" value="1"/>
</dbReference>
<dbReference type="InterPro" id="IPR000835">
    <property type="entry name" value="HTH_MarR-typ"/>
</dbReference>
<name>A0ABN2Y1C3_9ACTN</name>
<dbReference type="InterPro" id="IPR000182">
    <property type="entry name" value="GNAT_dom"/>
</dbReference>
<proteinExistence type="predicted"/>
<dbReference type="InterPro" id="IPR036388">
    <property type="entry name" value="WH-like_DNA-bd_sf"/>
</dbReference>
<sequence length="311" mass="34113">MDGTETLRRFNRTYTQRIGALDESFLGLGLPLGAARLVFEIGSAPSGRGGATVRELRDRLDLDSGYLSRLLRTLEARGLVDVRPDRSDRRRRWVTLTARGRSTRRRLDQRSEELAEALLAPLTERQRGRLVEALAAADLLVRAATVHLRDVDPAAPSAVEAVEHYFAELDRRFPGGFDATDARADDAVAMAPGRGRFVIATSDGRPVACGGVQTIDTAAYGSVAEIKRMWVHPDWRGAGLGSRLLRHLEAVGAGLGHDRVVLDTNGTLGEAIAMYERAGYAAIERYNDNPYAQAWFVKALQVRPQTPVPKC</sequence>
<dbReference type="Proteomes" id="UP001500575">
    <property type="component" value="Unassembled WGS sequence"/>
</dbReference>
<dbReference type="PROSITE" id="PS50995">
    <property type="entry name" value="HTH_MARR_2"/>
    <property type="match status" value="1"/>
</dbReference>
<evidence type="ECO:0000256" key="1">
    <source>
        <dbReference type="ARBA" id="ARBA00022679"/>
    </source>
</evidence>
<evidence type="ECO:0000256" key="2">
    <source>
        <dbReference type="ARBA" id="ARBA00023315"/>
    </source>
</evidence>
<dbReference type="PROSITE" id="PS51186">
    <property type="entry name" value="GNAT"/>
    <property type="match status" value="1"/>
</dbReference>
<keyword evidence="6" id="KW-1185">Reference proteome</keyword>
<organism evidence="5 6">
    <name type="scientific">Nocardioides bigeumensis</name>
    <dbReference type="NCBI Taxonomy" id="433657"/>
    <lineage>
        <taxon>Bacteria</taxon>
        <taxon>Bacillati</taxon>
        <taxon>Actinomycetota</taxon>
        <taxon>Actinomycetes</taxon>
        <taxon>Propionibacteriales</taxon>
        <taxon>Nocardioidaceae</taxon>
        <taxon>Nocardioides</taxon>
    </lineage>
</organism>
<dbReference type="SUPFAM" id="SSF55729">
    <property type="entry name" value="Acyl-CoA N-acyltransferases (Nat)"/>
    <property type="match status" value="1"/>
</dbReference>
<evidence type="ECO:0000313" key="5">
    <source>
        <dbReference type="EMBL" id="GAA2119881.1"/>
    </source>
</evidence>
<keyword evidence="1" id="KW-0808">Transferase</keyword>
<evidence type="ECO:0000259" key="4">
    <source>
        <dbReference type="PROSITE" id="PS51186"/>
    </source>
</evidence>
<evidence type="ECO:0000313" key="6">
    <source>
        <dbReference type="Proteomes" id="UP001500575"/>
    </source>
</evidence>
<dbReference type="SMART" id="SM00347">
    <property type="entry name" value="HTH_MARR"/>
    <property type="match status" value="1"/>
</dbReference>
<accession>A0ABN2Y1C3</accession>
<keyword evidence="2" id="KW-0012">Acyltransferase</keyword>